<name>A0A7Y9ZJU8_9ACTN</name>
<sequence>MTGLALALVVLAALDGMLSGFRSAAGRDGRIRTTRRDGIAQARGLLVVAVLLLPAAALGAAGLAGERHDAWRRAAEALVASYLPFGLLVLLALLAYATAGWERRFLANAAILGPGTFLRPAVAVLGGAWAITRADDPQVSLGVVAAVAAVLAVEPVCGRLWYDRLTPPPGAVGTVS</sequence>
<protein>
    <submittedName>
        <fullName evidence="2">Cytochrome bd-type quinol oxidase subunit 2</fullName>
    </submittedName>
</protein>
<proteinExistence type="predicted"/>
<feature type="transmembrane region" description="Helical" evidence="1">
    <location>
        <begin position="105"/>
        <end position="129"/>
    </location>
</feature>
<reference evidence="2 3" key="1">
    <citation type="submission" date="2020-07" db="EMBL/GenBank/DDBJ databases">
        <title>Sequencing the genomes of 1000 actinobacteria strains.</title>
        <authorList>
            <person name="Klenk H.-P."/>
        </authorList>
    </citation>
    <scope>NUCLEOTIDE SEQUENCE [LARGE SCALE GENOMIC DNA]</scope>
    <source>
        <strain evidence="2 3">DSM 15131</strain>
    </source>
</reference>
<evidence type="ECO:0000256" key="1">
    <source>
        <dbReference type="SAM" id="Phobius"/>
    </source>
</evidence>
<dbReference type="AlphaFoldDB" id="A0A7Y9ZJU8"/>
<feature type="transmembrane region" description="Helical" evidence="1">
    <location>
        <begin position="77"/>
        <end position="99"/>
    </location>
</feature>
<organism evidence="2 3">
    <name type="scientific">Nocardioides aromaticivorans</name>
    <dbReference type="NCBI Taxonomy" id="200618"/>
    <lineage>
        <taxon>Bacteria</taxon>
        <taxon>Bacillati</taxon>
        <taxon>Actinomycetota</taxon>
        <taxon>Actinomycetes</taxon>
        <taxon>Propionibacteriales</taxon>
        <taxon>Nocardioidaceae</taxon>
        <taxon>Nocardioides</taxon>
    </lineage>
</organism>
<comment type="caution">
    <text evidence="2">The sequence shown here is derived from an EMBL/GenBank/DDBJ whole genome shotgun (WGS) entry which is preliminary data.</text>
</comment>
<accession>A0A7Y9ZJU8</accession>
<evidence type="ECO:0000313" key="3">
    <source>
        <dbReference type="Proteomes" id="UP000562045"/>
    </source>
</evidence>
<feature type="transmembrane region" description="Helical" evidence="1">
    <location>
        <begin position="42"/>
        <end position="65"/>
    </location>
</feature>
<keyword evidence="1" id="KW-0812">Transmembrane</keyword>
<gene>
    <name evidence="2" type="ORF">BJ993_003904</name>
</gene>
<keyword evidence="1" id="KW-0472">Membrane</keyword>
<dbReference type="RefSeq" id="WP_179650731.1">
    <property type="nucleotide sequence ID" value="NZ_JACBZM010000001.1"/>
</dbReference>
<dbReference type="EMBL" id="JACBZM010000001">
    <property type="protein sequence ID" value="NYI46824.1"/>
    <property type="molecule type" value="Genomic_DNA"/>
</dbReference>
<feature type="transmembrane region" description="Helical" evidence="1">
    <location>
        <begin position="141"/>
        <end position="162"/>
    </location>
</feature>
<evidence type="ECO:0000313" key="2">
    <source>
        <dbReference type="EMBL" id="NYI46824.1"/>
    </source>
</evidence>
<keyword evidence="1" id="KW-1133">Transmembrane helix</keyword>
<dbReference type="Proteomes" id="UP000562045">
    <property type="component" value="Unassembled WGS sequence"/>
</dbReference>